<accession>A0A1I3G9U6</accession>
<keyword evidence="2" id="KW-0732">Signal</keyword>
<evidence type="ECO:0000256" key="2">
    <source>
        <dbReference type="SAM" id="SignalP"/>
    </source>
</evidence>
<gene>
    <name evidence="3" type="ORF">SAMN05192551_10874</name>
</gene>
<evidence type="ECO:0000256" key="1">
    <source>
        <dbReference type="SAM" id="MobiDB-lite"/>
    </source>
</evidence>
<keyword evidence="4" id="KW-1185">Reference proteome</keyword>
<evidence type="ECO:0000313" key="4">
    <source>
        <dbReference type="Proteomes" id="UP000199287"/>
    </source>
</evidence>
<dbReference type="AlphaFoldDB" id="A0A1I3G9U6"/>
<feature type="compositionally biased region" description="Basic and acidic residues" evidence="1">
    <location>
        <begin position="103"/>
        <end position="119"/>
    </location>
</feature>
<evidence type="ECO:0000313" key="3">
    <source>
        <dbReference type="EMBL" id="SFI20167.1"/>
    </source>
</evidence>
<dbReference type="STRING" id="69895.SAMN05192551_10874"/>
<name>A0A1I3G9U6_9FIRM</name>
<reference evidence="4" key="1">
    <citation type="submission" date="2016-10" db="EMBL/GenBank/DDBJ databases">
        <authorList>
            <person name="Varghese N."/>
            <person name="Submissions S."/>
        </authorList>
    </citation>
    <scope>NUCLEOTIDE SEQUENCE [LARGE SCALE GENOMIC DNA]</scope>
    <source>
        <strain evidence="4">Z-7934</strain>
    </source>
</reference>
<feature type="chain" id="PRO_5011716192" description="DUF2680 domain-containing protein" evidence="2">
    <location>
        <begin position="25"/>
        <end position="125"/>
    </location>
</feature>
<dbReference type="Proteomes" id="UP000199287">
    <property type="component" value="Unassembled WGS sequence"/>
</dbReference>
<feature type="region of interest" description="Disordered" evidence="1">
    <location>
        <begin position="100"/>
        <end position="125"/>
    </location>
</feature>
<proteinExistence type="predicted"/>
<dbReference type="OrthoDB" id="9848672at2"/>
<sequence length="125" mass="14193">MKKVLTGAALSLLVVGMSASMVFADTPGRGNADGEQWKNLDATTEERLEMKIQRIDELVELERLTEEEGVEFKERMKERMEHCLGDASGREDHRALGIGFGRTSERGHHQGDGHQYEGLRHHHRR</sequence>
<evidence type="ECO:0008006" key="5">
    <source>
        <dbReference type="Google" id="ProtNLM"/>
    </source>
</evidence>
<protein>
    <recommendedName>
        <fullName evidence="5">DUF2680 domain-containing protein</fullName>
    </recommendedName>
</protein>
<organism evidence="3 4">
    <name type="scientific">Tindallia magadiensis</name>
    <dbReference type="NCBI Taxonomy" id="69895"/>
    <lineage>
        <taxon>Bacteria</taxon>
        <taxon>Bacillati</taxon>
        <taxon>Bacillota</taxon>
        <taxon>Clostridia</taxon>
        <taxon>Peptostreptococcales</taxon>
        <taxon>Tindalliaceae</taxon>
        <taxon>Tindallia</taxon>
    </lineage>
</organism>
<dbReference type="RefSeq" id="WP_143092043.1">
    <property type="nucleotide sequence ID" value="NZ_FOQA01000008.1"/>
</dbReference>
<dbReference type="EMBL" id="FOQA01000008">
    <property type="protein sequence ID" value="SFI20167.1"/>
    <property type="molecule type" value="Genomic_DNA"/>
</dbReference>
<feature type="signal peptide" evidence="2">
    <location>
        <begin position="1"/>
        <end position="24"/>
    </location>
</feature>